<protein>
    <submittedName>
        <fullName evidence="1">Uncharacterized protein</fullName>
    </submittedName>
</protein>
<comment type="caution">
    <text evidence="1">The sequence shown here is derived from an EMBL/GenBank/DDBJ whole genome shotgun (WGS) entry which is preliminary data.</text>
</comment>
<evidence type="ECO:0000313" key="1">
    <source>
        <dbReference type="EMBL" id="PPC74001.1"/>
    </source>
</evidence>
<evidence type="ECO:0000313" key="2">
    <source>
        <dbReference type="Proteomes" id="UP000238196"/>
    </source>
</evidence>
<sequence length="67" mass="8401">MVQRSWEVAYQFDWGSSNQLYYMLQQIRVMEYGLFLGSKTFVHYREWQYLCQYHLSLLVMLWLPRIR</sequence>
<name>A0A2S5KGR9_9PROT</name>
<reference evidence="1 2" key="1">
    <citation type="submission" date="2018-02" db="EMBL/GenBank/DDBJ databases">
        <title>novel marine gammaproteobacteria from coastal saline agro ecosystem.</title>
        <authorList>
            <person name="Krishnan R."/>
            <person name="Ramesh Kumar N."/>
        </authorList>
    </citation>
    <scope>NUCLEOTIDE SEQUENCE [LARGE SCALE GENOMIC DNA]</scope>
    <source>
        <strain evidence="1 2">228</strain>
    </source>
</reference>
<proteinExistence type="predicted"/>
<organism evidence="1 2">
    <name type="scientific">Proteobacteria bacterium 228</name>
    <dbReference type="NCBI Taxonomy" id="2083153"/>
    <lineage>
        <taxon>Bacteria</taxon>
        <taxon>Pseudomonadati</taxon>
        <taxon>Pseudomonadota</taxon>
    </lineage>
</organism>
<gene>
    <name evidence="1" type="ORF">C4K68_28195</name>
</gene>
<dbReference type="AlphaFoldDB" id="A0A2S5KGR9"/>
<dbReference type="Proteomes" id="UP000238196">
    <property type="component" value="Unassembled WGS sequence"/>
</dbReference>
<dbReference type="EMBL" id="PRLP01000169">
    <property type="protein sequence ID" value="PPC74001.1"/>
    <property type="molecule type" value="Genomic_DNA"/>
</dbReference>
<accession>A0A2S5KGR9</accession>